<dbReference type="OrthoDB" id="9809488at2"/>
<dbReference type="Pfam" id="PF13406">
    <property type="entry name" value="SLT_2"/>
    <property type="match status" value="1"/>
</dbReference>
<evidence type="ECO:0000259" key="1">
    <source>
        <dbReference type="Pfam" id="PF01551"/>
    </source>
</evidence>
<gene>
    <name evidence="3" type="ORF">ABW02_22760</name>
</gene>
<dbReference type="Gene3D" id="1.10.530.10">
    <property type="match status" value="1"/>
</dbReference>
<name>A0A0J1KY54_NIACI</name>
<dbReference type="GO" id="GO:0004222">
    <property type="term" value="F:metalloendopeptidase activity"/>
    <property type="evidence" value="ECO:0007669"/>
    <property type="project" value="TreeGrafter"/>
</dbReference>
<organism evidence="3 4">
    <name type="scientific">Niallia circulans</name>
    <name type="common">Bacillus circulans</name>
    <dbReference type="NCBI Taxonomy" id="1397"/>
    <lineage>
        <taxon>Bacteria</taxon>
        <taxon>Bacillati</taxon>
        <taxon>Bacillota</taxon>
        <taxon>Bacilli</taxon>
        <taxon>Bacillales</taxon>
        <taxon>Bacillaceae</taxon>
        <taxon>Niallia</taxon>
    </lineage>
</organism>
<dbReference type="InterPro" id="IPR016047">
    <property type="entry name" value="M23ase_b-sheet_dom"/>
</dbReference>
<dbReference type="Pfam" id="PF01551">
    <property type="entry name" value="Peptidase_M23"/>
    <property type="match status" value="1"/>
</dbReference>
<evidence type="ECO:0000313" key="4">
    <source>
        <dbReference type="Proteomes" id="UP000036045"/>
    </source>
</evidence>
<dbReference type="InterPro" id="IPR050570">
    <property type="entry name" value="Cell_wall_metabolism_enzyme"/>
</dbReference>
<accession>A0A0J1KY54</accession>
<dbReference type="PANTHER" id="PTHR21666:SF270">
    <property type="entry name" value="MUREIN HYDROLASE ACTIVATOR ENVC"/>
    <property type="match status" value="1"/>
</dbReference>
<dbReference type="InterPro" id="IPR011055">
    <property type="entry name" value="Dup_hybrid_motif"/>
</dbReference>
<dbReference type="InterPro" id="IPR031304">
    <property type="entry name" value="SLT_2"/>
</dbReference>
<evidence type="ECO:0000313" key="3">
    <source>
        <dbReference type="EMBL" id="KLV21720.1"/>
    </source>
</evidence>
<proteinExistence type="predicted"/>
<dbReference type="CDD" id="cd13399">
    <property type="entry name" value="Slt35-like"/>
    <property type="match status" value="1"/>
</dbReference>
<dbReference type="InterPro" id="IPR023346">
    <property type="entry name" value="Lysozyme-like_dom_sf"/>
</dbReference>
<feature type="domain" description="M23ase beta-sheet core" evidence="1">
    <location>
        <begin position="397"/>
        <end position="489"/>
    </location>
</feature>
<dbReference type="Gene3D" id="2.70.70.10">
    <property type="entry name" value="Glucose Permease (Domain IIA)"/>
    <property type="match status" value="1"/>
</dbReference>
<dbReference type="SUPFAM" id="SSF53955">
    <property type="entry name" value="Lysozyme-like"/>
    <property type="match status" value="1"/>
</dbReference>
<dbReference type="PATRIC" id="fig|1397.4.peg.3669"/>
<dbReference type="CDD" id="cd12797">
    <property type="entry name" value="M23_peptidase"/>
    <property type="match status" value="1"/>
</dbReference>
<sequence>MTVCEEGKECNVGKVQHTKNMVTKLNSVEYWNGSTIFTYKPKVTAWKSNTVITHKTIKENKKVDYWKALEVPMYLVDRSDPYFPFYNSNSKTWKSLLAEESRQKKNKINTSGYVKVYLLKTKTVKVERIVEVKTTTKTRQQYFESSKQVKQDYANFDAILNSMGLGLDDKMLIEANYSFLEGDINYIDWLKGNGGVYGFDDISYDGDIIPGAGVPPQYMPIYLAAEKKYGVHWYTLAAIHSKETAFSTIKPMLSYAGAVGHMQFLPATWAGWKYNIGGGRVSNTTNYTDLNVIKAGGGYGVDGNNDGKADPFTLEDAIFTAANYLSKNGYSTDKRKSIYQYNHADWYVNDVLARAEKFKTSASYSGGSDSPELNPGSFIRPTTGKVTSGFGARWGTTHYGIDIGLGGRSNVKIYAAADGVVHRSYLSSSYGNVVYIQHTIGGKKYETVYAHMQNRAVSAGTKVKQGQFLGYMGSTGNVTGPHLHFEIHSPAWTANKANAKNPALYIKF</sequence>
<dbReference type="AlphaFoldDB" id="A0A0J1KY54"/>
<feature type="domain" description="Transglycosylase SLT" evidence="2">
    <location>
        <begin position="299"/>
        <end position="334"/>
    </location>
</feature>
<protein>
    <submittedName>
        <fullName evidence="3">Peptidase M23</fullName>
    </submittedName>
</protein>
<comment type="caution">
    <text evidence="3">The sequence shown here is derived from an EMBL/GenBank/DDBJ whole genome shotgun (WGS) entry which is preliminary data.</text>
</comment>
<reference evidence="3 4" key="1">
    <citation type="submission" date="2015-05" db="EMBL/GenBank/DDBJ databases">
        <title>Whole genome sequence and identification of bacterial endophytes from Costus igneus.</title>
        <authorList>
            <person name="Lee Y.P."/>
            <person name="Gan H.M."/>
            <person name="Eng W."/>
            <person name="Wheatley M.S."/>
            <person name="Caraballo A."/>
            <person name="Polter S."/>
            <person name="Savka M.A."/>
            <person name="Hudson A.O."/>
        </authorList>
    </citation>
    <scope>NUCLEOTIDE SEQUENCE [LARGE SCALE GENOMIC DNA]</scope>
    <source>
        <strain evidence="3 4">RIT379</strain>
    </source>
</reference>
<dbReference type="PANTHER" id="PTHR21666">
    <property type="entry name" value="PEPTIDASE-RELATED"/>
    <property type="match status" value="1"/>
</dbReference>
<evidence type="ECO:0000259" key="2">
    <source>
        <dbReference type="Pfam" id="PF13406"/>
    </source>
</evidence>
<dbReference type="Proteomes" id="UP000036045">
    <property type="component" value="Unassembled WGS sequence"/>
</dbReference>
<dbReference type="EMBL" id="LDPH01000036">
    <property type="protein sequence ID" value="KLV21720.1"/>
    <property type="molecule type" value="Genomic_DNA"/>
</dbReference>
<keyword evidence="4" id="KW-1185">Reference proteome</keyword>
<dbReference type="SUPFAM" id="SSF51261">
    <property type="entry name" value="Duplicated hybrid motif"/>
    <property type="match status" value="1"/>
</dbReference>